<reference evidence="1" key="1">
    <citation type="journal article" date="2020" name="Nature">
        <title>Giant virus diversity and host interactions through global metagenomics.</title>
        <authorList>
            <person name="Schulz F."/>
            <person name="Roux S."/>
            <person name="Paez-Espino D."/>
            <person name="Jungbluth S."/>
            <person name="Walsh D.A."/>
            <person name="Denef V.J."/>
            <person name="McMahon K.D."/>
            <person name="Konstantinidis K.T."/>
            <person name="Eloe-Fadrosh E.A."/>
            <person name="Kyrpides N.C."/>
            <person name="Woyke T."/>
        </authorList>
    </citation>
    <scope>NUCLEOTIDE SEQUENCE</scope>
    <source>
        <strain evidence="1">GVMAG-M-3300023174-5</strain>
    </source>
</reference>
<accession>A0A6C0DTW0</accession>
<organism evidence="1">
    <name type="scientific">viral metagenome</name>
    <dbReference type="NCBI Taxonomy" id="1070528"/>
    <lineage>
        <taxon>unclassified sequences</taxon>
        <taxon>metagenomes</taxon>
        <taxon>organismal metagenomes</taxon>
    </lineage>
</organism>
<evidence type="ECO:0000313" key="1">
    <source>
        <dbReference type="EMBL" id="QHT19908.1"/>
    </source>
</evidence>
<proteinExistence type="predicted"/>
<name>A0A6C0DTW0_9ZZZZ</name>
<protein>
    <submittedName>
        <fullName evidence="1">Uncharacterized protein</fullName>
    </submittedName>
</protein>
<dbReference type="AlphaFoldDB" id="A0A6C0DTW0"/>
<dbReference type="EMBL" id="MN739670">
    <property type="protein sequence ID" value="QHT19908.1"/>
    <property type="molecule type" value="Genomic_DNA"/>
</dbReference>
<sequence length="462" mass="46141">MSKTFSNPTFYNSGKPSFGNTFDTDDSGNFTRNKKAKLLYRHNYNGFHFGCVLGSQNNYLLFQRAKTIRNETCASCSDLTSFNTSDLVSGLYTNEKLNELNVVDLSNNYPCNDVIYTPTLITLGSNPFYWNYRIDPCGALFGNAPCGYDNYENYRVISKPVVTTASSLKDCCVPFCLTDKLTDSTPTPTPPLPPSPLPAYKATGTYTALDGDDNWHVVQFTGNGDITFNYNFIVHYLLVGCGGGGDYGTISYGSGGGGGGGVRNSTYNPTVSTVYAVTVSGVGSANSTAFGQTAGPGGSTLTNTGGVGGNPYGGTGGYGSQIGGVIYGNPCSLGNIIVDPSGSNLNLTYSVGNGGGGGGGGNSSGGIINGGSGGGGGGNGGIGEVIFSSGGGGGGGGIGGGNGGIAIGGLGGSGGNGGNNSTLITGATLSFGNGGGGGGGGISGGGSGDLSLGCVVMWFQHA</sequence>